<evidence type="ECO:0000313" key="3">
    <source>
        <dbReference type="Proteomes" id="UP001399917"/>
    </source>
</evidence>
<dbReference type="Proteomes" id="UP001399917">
    <property type="component" value="Unassembled WGS sequence"/>
</dbReference>
<accession>A0ABP7JXY3</accession>
<comment type="caution">
    <text evidence="2">The sequence shown here is derived from an EMBL/GenBank/DDBJ whole genome shotgun (WGS) entry which is preliminary data.</text>
</comment>
<dbReference type="EMBL" id="BAABDF010000003">
    <property type="protein sequence ID" value="GAA3859126.1"/>
    <property type="molecule type" value="Genomic_DNA"/>
</dbReference>
<proteinExistence type="predicted"/>
<reference evidence="3" key="1">
    <citation type="journal article" date="2019" name="Int. J. Syst. Evol. Microbiol.">
        <title>The Global Catalogue of Microorganisms (GCM) 10K type strain sequencing project: providing services to taxonomists for standard genome sequencing and annotation.</title>
        <authorList>
            <consortium name="The Broad Institute Genomics Platform"/>
            <consortium name="The Broad Institute Genome Sequencing Center for Infectious Disease"/>
            <person name="Wu L."/>
            <person name="Ma J."/>
        </authorList>
    </citation>
    <scope>NUCLEOTIDE SEQUENCE [LARGE SCALE GENOMIC DNA]</scope>
    <source>
        <strain evidence="3">JCM 17190</strain>
    </source>
</reference>
<organism evidence="2 3">
    <name type="scientific">Celeribacter arenosi</name>
    <dbReference type="NCBI Taxonomy" id="792649"/>
    <lineage>
        <taxon>Bacteria</taxon>
        <taxon>Pseudomonadati</taxon>
        <taxon>Pseudomonadota</taxon>
        <taxon>Alphaproteobacteria</taxon>
        <taxon>Rhodobacterales</taxon>
        <taxon>Roseobacteraceae</taxon>
        <taxon>Celeribacter</taxon>
    </lineage>
</organism>
<sequence length="56" mass="5808">MNGDLTPRTTYSSVPHACGINGQTNGGDTEKTRAISVGQQAIGYPNPKPARHAAVT</sequence>
<evidence type="ECO:0000256" key="1">
    <source>
        <dbReference type="SAM" id="MobiDB-lite"/>
    </source>
</evidence>
<evidence type="ECO:0000313" key="2">
    <source>
        <dbReference type="EMBL" id="GAA3859126.1"/>
    </source>
</evidence>
<keyword evidence="3" id="KW-1185">Reference proteome</keyword>
<protein>
    <submittedName>
        <fullName evidence="2">Uncharacterized protein</fullName>
    </submittedName>
</protein>
<gene>
    <name evidence="2" type="ORF">GCM10022404_07430</name>
</gene>
<feature type="region of interest" description="Disordered" evidence="1">
    <location>
        <begin position="1"/>
        <end position="31"/>
    </location>
</feature>
<name>A0ABP7JXY3_9RHOB</name>